<evidence type="ECO:0000313" key="2">
    <source>
        <dbReference type="Proteomes" id="UP001221142"/>
    </source>
</evidence>
<name>A0AAD7AZ45_9AGAR</name>
<dbReference type="AlphaFoldDB" id="A0AAD7AZ45"/>
<proteinExistence type="predicted"/>
<reference evidence="1" key="1">
    <citation type="submission" date="2023-03" db="EMBL/GenBank/DDBJ databases">
        <title>Massive genome expansion in bonnet fungi (Mycena s.s.) driven by repeated elements and novel gene families across ecological guilds.</title>
        <authorList>
            <consortium name="Lawrence Berkeley National Laboratory"/>
            <person name="Harder C.B."/>
            <person name="Miyauchi S."/>
            <person name="Viragh M."/>
            <person name="Kuo A."/>
            <person name="Thoen E."/>
            <person name="Andreopoulos B."/>
            <person name="Lu D."/>
            <person name="Skrede I."/>
            <person name="Drula E."/>
            <person name="Henrissat B."/>
            <person name="Morin E."/>
            <person name="Kohler A."/>
            <person name="Barry K."/>
            <person name="LaButti K."/>
            <person name="Morin E."/>
            <person name="Salamov A."/>
            <person name="Lipzen A."/>
            <person name="Mereny Z."/>
            <person name="Hegedus B."/>
            <person name="Baldrian P."/>
            <person name="Stursova M."/>
            <person name="Weitz H."/>
            <person name="Taylor A."/>
            <person name="Grigoriev I.V."/>
            <person name="Nagy L.G."/>
            <person name="Martin F."/>
            <person name="Kauserud H."/>
        </authorList>
    </citation>
    <scope>NUCLEOTIDE SEQUENCE</scope>
    <source>
        <strain evidence="1">9284</strain>
    </source>
</reference>
<accession>A0AAD7AZ45</accession>
<comment type="caution">
    <text evidence="1">The sequence shown here is derived from an EMBL/GenBank/DDBJ whole genome shotgun (WGS) entry which is preliminary data.</text>
</comment>
<sequence>MSMTSESNLPAKVVFKILTHVLAYSVHQVVMSPDPDIDWFLNVHHTLSSVCVSFREIMHQISTEAFQYTPSTDATDVATHSLPEHVHRRLRNLRRLGKVVREPSVGSFTLESLDPTAPQLVQGYSLYIAIVYLRTQASRSTREIYKSTSVTIFGAVITLSKVLYSRIAPREVSVMLQAATEDEAELSNIGVLLVKKLTGLSDLLDSVERSEYSSGVLESESKPDPSKLKTDLEQLITTICALDIEFLSLLQRSSDNQGQPPPCCNPLWLAQLPDVQTTLSKLVDVSGQHPELVERDFRERLDKLFERWTSPPAETTSEEDSES</sequence>
<dbReference type="EMBL" id="JARKIF010000079">
    <property type="protein sequence ID" value="KAJ7605213.1"/>
    <property type="molecule type" value="Genomic_DNA"/>
</dbReference>
<dbReference type="Proteomes" id="UP001221142">
    <property type="component" value="Unassembled WGS sequence"/>
</dbReference>
<keyword evidence="2" id="KW-1185">Reference proteome</keyword>
<protein>
    <submittedName>
        <fullName evidence="1">Uncharacterized protein</fullName>
    </submittedName>
</protein>
<evidence type="ECO:0000313" key="1">
    <source>
        <dbReference type="EMBL" id="KAJ7605213.1"/>
    </source>
</evidence>
<gene>
    <name evidence="1" type="ORF">FB45DRAFT_1069524</name>
</gene>
<organism evidence="1 2">
    <name type="scientific">Roridomyces roridus</name>
    <dbReference type="NCBI Taxonomy" id="1738132"/>
    <lineage>
        <taxon>Eukaryota</taxon>
        <taxon>Fungi</taxon>
        <taxon>Dikarya</taxon>
        <taxon>Basidiomycota</taxon>
        <taxon>Agaricomycotina</taxon>
        <taxon>Agaricomycetes</taxon>
        <taxon>Agaricomycetidae</taxon>
        <taxon>Agaricales</taxon>
        <taxon>Marasmiineae</taxon>
        <taxon>Mycenaceae</taxon>
        <taxon>Roridomyces</taxon>
    </lineage>
</organism>